<dbReference type="Gene3D" id="2.40.10.10">
    <property type="entry name" value="Trypsin-like serine proteases"/>
    <property type="match status" value="2"/>
</dbReference>
<protein>
    <submittedName>
        <fullName evidence="7">Serine protease</fullName>
    </submittedName>
</protein>
<dbReference type="InterPro" id="IPR001940">
    <property type="entry name" value="Peptidase_S1C"/>
</dbReference>
<keyword evidence="3" id="KW-0378">Hydrolase</keyword>
<dbReference type="RefSeq" id="WP_209529199.1">
    <property type="nucleotide sequence ID" value="NZ_JAEEGA010000009.1"/>
</dbReference>
<evidence type="ECO:0000313" key="8">
    <source>
        <dbReference type="Proteomes" id="UP000674938"/>
    </source>
</evidence>
<evidence type="ECO:0000256" key="3">
    <source>
        <dbReference type="ARBA" id="ARBA00022801"/>
    </source>
</evidence>
<dbReference type="PANTHER" id="PTHR43343">
    <property type="entry name" value="PEPTIDASE S12"/>
    <property type="match status" value="1"/>
</dbReference>
<dbReference type="AlphaFoldDB" id="A0A940P5Y4"/>
<dbReference type="InterPro" id="IPR051201">
    <property type="entry name" value="Chloro_Bact_Ser_Proteases"/>
</dbReference>
<dbReference type="GO" id="GO:0006508">
    <property type="term" value="P:proteolysis"/>
    <property type="evidence" value="ECO:0007669"/>
    <property type="project" value="UniProtKB-KW"/>
</dbReference>
<dbReference type="GO" id="GO:0004252">
    <property type="term" value="F:serine-type endopeptidase activity"/>
    <property type="evidence" value="ECO:0007669"/>
    <property type="project" value="InterPro"/>
</dbReference>
<keyword evidence="2 7" id="KW-0645">Protease</keyword>
<dbReference type="Pfam" id="PF13365">
    <property type="entry name" value="Trypsin_2"/>
    <property type="match status" value="1"/>
</dbReference>
<dbReference type="PANTHER" id="PTHR43343:SF3">
    <property type="entry name" value="PROTEASE DO-LIKE 8, CHLOROPLASTIC"/>
    <property type="match status" value="1"/>
</dbReference>
<dbReference type="Proteomes" id="UP000674938">
    <property type="component" value="Unassembled WGS sequence"/>
</dbReference>
<comment type="similarity">
    <text evidence="1">Belongs to the peptidase S1C family.</text>
</comment>
<organism evidence="7 8">
    <name type="scientific">Vagococcus allomyrinae</name>
    <dbReference type="NCBI Taxonomy" id="2794353"/>
    <lineage>
        <taxon>Bacteria</taxon>
        <taxon>Bacillati</taxon>
        <taxon>Bacillota</taxon>
        <taxon>Bacilli</taxon>
        <taxon>Lactobacillales</taxon>
        <taxon>Enterococcaceae</taxon>
        <taxon>Vagococcus</taxon>
    </lineage>
</organism>
<name>A0A940P5Y4_9ENTE</name>
<evidence type="ECO:0000259" key="6">
    <source>
        <dbReference type="PROSITE" id="PS50106"/>
    </source>
</evidence>
<dbReference type="Gene3D" id="2.30.42.10">
    <property type="match status" value="1"/>
</dbReference>
<evidence type="ECO:0000256" key="4">
    <source>
        <dbReference type="ARBA" id="ARBA00022825"/>
    </source>
</evidence>
<dbReference type="Pfam" id="PF13180">
    <property type="entry name" value="PDZ_2"/>
    <property type="match status" value="1"/>
</dbReference>
<dbReference type="InterPro" id="IPR009003">
    <property type="entry name" value="Peptidase_S1_PA"/>
</dbReference>
<reference evidence="7" key="1">
    <citation type="submission" date="2020-12" db="EMBL/GenBank/DDBJ databases">
        <title>Vagococcus allomyrinae sp. nov. and Enterococcus lavae sp. nov., isolated from the larvae of Allomyrina dichotoma.</title>
        <authorList>
            <person name="Lee S.D."/>
        </authorList>
    </citation>
    <scope>NUCLEOTIDE SEQUENCE</scope>
    <source>
        <strain evidence="7">BWB3-3</strain>
    </source>
</reference>
<dbReference type="InterPro" id="IPR036034">
    <property type="entry name" value="PDZ_sf"/>
</dbReference>
<feature type="domain" description="PDZ" evidence="6">
    <location>
        <begin position="267"/>
        <end position="367"/>
    </location>
</feature>
<keyword evidence="4" id="KW-0720">Serine protease</keyword>
<keyword evidence="8" id="KW-1185">Reference proteome</keyword>
<dbReference type="SUPFAM" id="SSF50156">
    <property type="entry name" value="PDZ domain-like"/>
    <property type="match status" value="1"/>
</dbReference>
<proteinExistence type="inferred from homology"/>
<accession>A0A940P5Y4</accession>
<feature type="transmembrane region" description="Helical" evidence="5">
    <location>
        <begin position="7"/>
        <end position="31"/>
    </location>
</feature>
<dbReference type="InterPro" id="IPR001478">
    <property type="entry name" value="PDZ"/>
</dbReference>
<gene>
    <name evidence="7" type="ORF">I6N95_14440</name>
</gene>
<dbReference type="SMART" id="SM00228">
    <property type="entry name" value="PDZ"/>
    <property type="match status" value="1"/>
</dbReference>
<dbReference type="PROSITE" id="PS50106">
    <property type="entry name" value="PDZ"/>
    <property type="match status" value="1"/>
</dbReference>
<dbReference type="PRINTS" id="PR00834">
    <property type="entry name" value="PROTEASES2C"/>
</dbReference>
<evidence type="ECO:0000256" key="1">
    <source>
        <dbReference type="ARBA" id="ARBA00010541"/>
    </source>
</evidence>
<evidence type="ECO:0000313" key="7">
    <source>
        <dbReference type="EMBL" id="MBP1042214.1"/>
    </source>
</evidence>
<comment type="caution">
    <text evidence="7">The sequence shown here is derived from an EMBL/GenBank/DDBJ whole genome shotgun (WGS) entry which is preliminary data.</text>
</comment>
<dbReference type="EMBL" id="JAEEGA010000009">
    <property type="protein sequence ID" value="MBP1042214.1"/>
    <property type="molecule type" value="Genomic_DNA"/>
</dbReference>
<sequence>MKKGKGAIIGYGLLGGLLGALIICGVLFGLIKSDRLSLGQSATSVSNVTYKVNSDVTKMVSDVKETVVSIINLQSGNQSLNDLLNQEGTLQAAGEGSGVIYKIEGNQAYIVTNNHVVAGADALEVLMKDGTTEKVEVVGLDTFTDLAVLKMSSEHVAKAAEFADSSKVQVGEPAIAIGSPLGSMYANSVTQGIVSAVDRTITNKTEDGELTSINAIQTDAAINPGNSGGALLNVKGQVIGINSIKIAEASVEGMGFAIPSNDVIKIIAELEKNGKIERPFLGVTPYNLFLVNAETRQQVLDLPEEVATGVVVLEVQAGSPAATAKLAVGDVIVGIDGQTVTDNVGLQTLLYQYQIGDKIKLDFYRGQDKQTATVELKARND</sequence>
<evidence type="ECO:0000256" key="5">
    <source>
        <dbReference type="SAM" id="Phobius"/>
    </source>
</evidence>
<evidence type="ECO:0000256" key="2">
    <source>
        <dbReference type="ARBA" id="ARBA00022670"/>
    </source>
</evidence>
<keyword evidence="5" id="KW-0472">Membrane</keyword>
<dbReference type="InterPro" id="IPR043504">
    <property type="entry name" value="Peptidase_S1_PA_chymotrypsin"/>
</dbReference>
<dbReference type="SUPFAM" id="SSF50494">
    <property type="entry name" value="Trypsin-like serine proteases"/>
    <property type="match status" value="1"/>
</dbReference>
<keyword evidence="5" id="KW-0812">Transmembrane</keyword>
<keyword evidence="5" id="KW-1133">Transmembrane helix</keyword>